<keyword evidence="1" id="KW-0812">Transmembrane</keyword>
<organism evidence="2 3">
    <name type="scientific">Ammonicoccus fulvus</name>
    <dbReference type="NCBI Taxonomy" id="3138240"/>
    <lineage>
        <taxon>Bacteria</taxon>
        <taxon>Bacillati</taxon>
        <taxon>Actinomycetota</taxon>
        <taxon>Actinomycetes</taxon>
        <taxon>Propionibacteriales</taxon>
        <taxon>Propionibacteriaceae</taxon>
        <taxon>Ammonicoccus</taxon>
    </lineage>
</organism>
<evidence type="ECO:0000256" key="1">
    <source>
        <dbReference type="SAM" id="Phobius"/>
    </source>
</evidence>
<sequence length="170" mass="19528">MRRLRAWLALWTVLMISVVYVAGWAFWATIHQNTRFVQLPPGEGVTTDNGSTLRVLSITRAAEIPTKYSEVKVPAEGAVFVIVQFEATVTTDKEICPLRLVGRDGRTWEETQQSVFREHDRFCMSYPLNQPTIGEIVYEIPRAEADHLGGVYHQYLRDWRRQVYAMSAPQ</sequence>
<proteinExistence type="predicted"/>
<protein>
    <recommendedName>
        <fullName evidence="4">DUF4352 domain-containing protein</fullName>
    </recommendedName>
</protein>
<keyword evidence="3" id="KW-1185">Reference proteome</keyword>
<dbReference type="RefSeq" id="WP_425310639.1">
    <property type="nucleotide sequence ID" value="NZ_CP154795.1"/>
</dbReference>
<keyword evidence="1" id="KW-1133">Transmembrane helix</keyword>
<accession>A0ABZ3FWK8</accession>
<dbReference type="Proteomes" id="UP001442841">
    <property type="component" value="Chromosome"/>
</dbReference>
<evidence type="ECO:0000313" key="2">
    <source>
        <dbReference type="EMBL" id="XAN09182.1"/>
    </source>
</evidence>
<name>A0ABZ3FWK8_9ACTN</name>
<keyword evidence="1" id="KW-0472">Membrane</keyword>
<reference evidence="2 3" key="1">
    <citation type="submission" date="2024-04" db="EMBL/GenBank/DDBJ databases">
        <title>Isolation of an actinomycete strain from pig manure.</title>
        <authorList>
            <person name="Gong T."/>
            <person name="Yu Z."/>
            <person name="An M."/>
            <person name="Wei C."/>
            <person name="Yang W."/>
            <person name="Liu L."/>
        </authorList>
    </citation>
    <scope>NUCLEOTIDE SEQUENCE [LARGE SCALE GENOMIC DNA]</scope>
    <source>
        <strain evidence="2 3">ZF39</strain>
    </source>
</reference>
<gene>
    <name evidence="2" type="ORF">AADG42_18280</name>
</gene>
<dbReference type="EMBL" id="CP154795">
    <property type="protein sequence ID" value="XAN09182.1"/>
    <property type="molecule type" value="Genomic_DNA"/>
</dbReference>
<feature type="transmembrane region" description="Helical" evidence="1">
    <location>
        <begin position="7"/>
        <end position="27"/>
    </location>
</feature>
<evidence type="ECO:0000313" key="3">
    <source>
        <dbReference type="Proteomes" id="UP001442841"/>
    </source>
</evidence>
<evidence type="ECO:0008006" key="4">
    <source>
        <dbReference type="Google" id="ProtNLM"/>
    </source>
</evidence>